<evidence type="ECO:0000256" key="5">
    <source>
        <dbReference type="ARBA" id="ARBA00023136"/>
    </source>
</evidence>
<sequence>MIVLKRICLSRSITLLGSLRWIARKQPYFPKGRLDENTGRQRLYGCFMLVSCDMPVHFLSLITNILQLIPVTTFGLGCWQVSRRRWKIDVIKKLKERVKREPVPLPQDLRQLNEMDYCPIRVTGEFDHNKEIIIENRRRGDPNLLRMGKSKERESVPDMGVQIVTPFRFKILVNRGWVPMSKMEPETRKEGQLVGINRLSEKKPWLGMENKPFQGHWYYRNVEMMARFLDTAPVYLEETIESSVPGGPIGSQTNVLLFNQHLAYIITWYAFRRKLVANSGKYGMT</sequence>
<dbReference type="GO" id="GO:0033617">
    <property type="term" value="P:mitochondrial respiratory chain complex IV assembly"/>
    <property type="evidence" value="ECO:0007669"/>
    <property type="project" value="TreeGrafter"/>
</dbReference>
<evidence type="ECO:0000256" key="1">
    <source>
        <dbReference type="ARBA" id="ARBA00004370"/>
    </source>
</evidence>
<keyword evidence="6" id="KW-0999">Mitochondrion inner membrane</keyword>
<comment type="function">
    <text evidence="6">Probably involved in the biogenesis of the COX complex.</text>
</comment>
<dbReference type="InterPro" id="IPR002994">
    <property type="entry name" value="Surf1/Shy1"/>
</dbReference>
<dbReference type="OrthoDB" id="10040024at2759"/>
<dbReference type="GO" id="GO:0005743">
    <property type="term" value="C:mitochondrial inner membrane"/>
    <property type="evidence" value="ECO:0007669"/>
    <property type="project" value="UniProtKB-SubCell"/>
</dbReference>
<dbReference type="PANTHER" id="PTHR23427">
    <property type="entry name" value="SURFEIT LOCUS PROTEIN"/>
    <property type="match status" value="1"/>
</dbReference>
<name>A0A183IJR5_9BILA</name>
<dbReference type="WBParaSite" id="SBAD_0000403201-mRNA-1">
    <property type="protein sequence ID" value="SBAD_0000403201-mRNA-1"/>
    <property type="gene ID" value="SBAD_0000403201"/>
</dbReference>
<evidence type="ECO:0000313" key="9">
    <source>
        <dbReference type="WBParaSite" id="SBAD_0000403201-mRNA-1"/>
    </source>
</evidence>
<dbReference type="EMBL" id="UZAM01007995">
    <property type="protein sequence ID" value="VDP02606.1"/>
    <property type="molecule type" value="Genomic_DNA"/>
</dbReference>
<dbReference type="CDD" id="cd06662">
    <property type="entry name" value="SURF1"/>
    <property type="match status" value="1"/>
</dbReference>
<dbReference type="PANTHER" id="PTHR23427:SF2">
    <property type="entry name" value="SURFEIT LOCUS PROTEIN 1"/>
    <property type="match status" value="1"/>
</dbReference>
<evidence type="ECO:0000313" key="8">
    <source>
        <dbReference type="Proteomes" id="UP000270296"/>
    </source>
</evidence>
<evidence type="ECO:0000256" key="2">
    <source>
        <dbReference type="ARBA" id="ARBA00007165"/>
    </source>
</evidence>
<keyword evidence="8" id="KW-1185">Reference proteome</keyword>
<dbReference type="Pfam" id="PF02104">
    <property type="entry name" value="SURF1"/>
    <property type="match status" value="1"/>
</dbReference>
<evidence type="ECO:0000256" key="6">
    <source>
        <dbReference type="RuleBase" id="RU363076"/>
    </source>
</evidence>
<keyword evidence="6" id="KW-0496">Mitochondrion</keyword>
<comment type="subcellular location">
    <subcellularLocation>
        <location evidence="1">Membrane</location>
    </subcellularLocation>
    <subcellularLocation>
        <location evidence="6">Mitochondrion inner membrane</location>
        <topology evidence="6">Multi-pass membrane protein</topology>
    </subcellularLocation>
</comment>
<evidence type="ECO:0000313" key="7">
    <source>
        <dbReference type="EMBL" id="VDP02606.1"/>
    </source>
</evidence>
<organism evidence="9">
    <name type="scientific">Soboliphyme baturini</name>
    <dbReference type="NCBI Taxonomy" id="241478"/>
    <lineage>
        <taxon>Eukaryota</taxon>
        <taxon>Metazoa</taxon>
        <taxon>Ecdysozoa</taxon>
        <taxon>Nematoda</taxon>
        <taxon>Enoplea</taxon>
        <taxon>Dorylaimia</taxon>
        <taxon>Dioctophymatida</taxon>
        <taxon>Dioctophymatoidea</taxon>
        <taxon>Soboliphymatidae</taxon>
        <taxon>Soboliphyme</taxon>
    </lineage>
</organism>
<accession>A0A183IJR5</accession>
<reference evidence="7 8" key="2">
    <citation type="submission" date="2018-11" db="EMBL/GenBank/DDBJ databases">
        <authorList>
            <consortium name="Pathogen Informatics"/>
        </authorList>
    </citation>
    <scope>NUCLEOTIDE SEQUENCE [LARGE SCALE GENOMIC DNA]</scope>
</reference>
<keyword evidence="5" id="KW-0472">Membrane</keyword>
<keyword evidence="4" id="KW-1133">Transmembrane helix</keyword>
<reference evidence="9" key="1">
    <citation type="submission" date="2016-06" db="UniProtKB">
        <authorList>
            <consortium name="WormBaseParasite"/>
        </authorList>
    </citation>
    <scope>IDENTIFICATION</scope>
</reference>
<dbReference type="Proteomes" id="UP000270296">
    <property type="component" value="Unassembled WGS sequence"/>
</dbReference>
<evidence type="ECO:0000256" key="3">
    <source>
        <dbReference type="ARBA" id="ARBA00022692"/>
    </source>
</evidence>
<keyword evidence="3" id="KW-0812">Transmembrane</keyword>
<dbReference type="AlphaFoldDB" id="A0A183IJR5"/>
<proteinExistence type="inferred from homology"/>
<comment type="similarity">
    <text evidence="2 6">Belongs to the SURF1 family.</text>
</comment>
<dbReference type="PROSITE" id="PS50895">
    <property type="entry name" value="SURF1"/>
    <property type="match status" value="1"/>
</dbReference>
<dbReference type="InterPro" id="IPR045214">
    <property type="entry name" value="Surf1/Surf4"/>
</dbReference>
<gene>
    <name evidence="7" type="ORF">SBAD_LOCUS3861</name>
</gene>
<evidence type="ECO:0000256" key="4">
    <source>
        <dbReference type="ARBA" id="ARBA00022989"/>
    </source>
</evidence>
<protein>
    <recommendedName>
        <fullName evidence="6">SURF1-like protein</fullName>
    </recommendedName>
</protein>